<keyword evidence="1" id="KW-1133">Transmembrane helix</keyword>
<organism evidence="2">
    <name type="scientific">viral metagenome</name>
    <dbReference type="NCBI Taxonomy" id="1070528"/>
    <lineage>
        <taxon>unclassified sequences</taxon>
        <taxon>metagenomes</taxon>
        <taxon>organismal metagenomes</taxon>
    </lineage>
</organism>
<dbReference type="Gene3D" id="2.60.120.200">
    <property type="match status" value="1"/>
</dbReference>
<reference evidence="2" key="1">
    <citation type="journal article" date="2020" name="Nature">
        <title>Giant virus diversity and host interactions through global metagenomics.</title>
        <authorList>
            <person name="Schulz F."/>
            <person name="Roux S."/>
            <person name="Paez-Espino D."/>
            <person name="Jungbluth S."/>
            <person name="Walsh D.A."/>
            <person name="Denef V.J."/>
            <person name="McMahon K.D."/>
            <person name="Konstantinidis K.T."/>
            <person name="Eloe-Fadrosh E.A."/>
            <person name="Kyrpides N.C."/>
            <person name="Woyke T."/>
        </authorList>
    </citation>
    <scope>NUCLEOTIDE SEQUENCE</scope>
    <source>
        <strain evidence="2">GVMAG-M-3300001351-8</strain>
    </source>
</reference>
<dbReference type="EMBL" id="MN738865">
    <property type="protein sequence ID" value="QHT28824.1"/>
    <property type="molecule type" value="Genomic_DNA"/>
</dbReference>
<dbReference type="Pfam" id="PF13385">
    <property type="entry name" value="Laminin_G_3"/>
    <property type="match status" value="1"/>
</dbReference>
<proteinExistence type="predicted"/>
<dbReference type="InterPro" id="IPR013320">
    <property type="entry name" value="ConA-like_dom_sf"/>
</dbReference>
<evidence type="ECO:0000256" key="1">
    <source>
        <dbReference type="SAM" id="Phobius"/>
    </source>
</evidence>
<dbReference type="AlphaFoldDB" id="A0A6C0EI27"/>
<name>A0A6C0EI27_9ZZZZ</name>
<dbReference type="SUPFAM" id="SSF49899">
    <property type="entry name" value="Concanavalin A-like lectins/glucanases"/>
    <property type="match status" value="1"/>
</dbReference>
<evidence type="ECO:0000313" key="2">
    <source>
        <dbReference type="EMBL" id="QHT28824.1"/>
    </source>
</evidence>
<sequence>MINKYIILVVLFIIVYILYRRWRNNYQSVLIKHSQNARLLKNIDKQQFIKKNDVGLSWTLSFWVYIDDWNYKYNTNKHIFIWDNCSAWLSKNTNNIVINTPTYNNKKGTNTIIENIPLQKWTNIIIVLNNRVLDIFVNGNLSNSQYLTNIPKNDKKLGMKITPYGGFNGTISRFNYYTFPVKKYDIIGYNNVYSLFKKGPT</sequence>
<protein>
    <recommendedName>
        <fullName evidence="3">LamG-like jellyroll fold domain-containing protein</fullName>
    </recommendedName>
</protein>
<feature type="transmembrane region" description="Helical" evidence="1">
    <location>
        <begin position="6"/>
        <end position="22"/>
    </location>
</feature>
<keyword evidence="1" id="KW-0472">Membrane</keyword>
<accession>A0A6C0EI27</accession>
<evidence type="ECO:0008006" key="3">
    <source>
        <dbReference type="Google" id="ProtNLM"/>
    </source>
</evidence>
<keyword evidence="1" id="KW-0812">Transmembrane</keyword>